<organism evidence="9">
    <name type="scientific">Taiwania cryptomerioides</name>
    <name type="common">Coffin tree</name>
    <dbReference type="NCBI Taxonomy" id="50187"/>
    <lineage>
        <taxon>Eukaryota</taxon>
        <taxon>Viridiplantae</taxon>
        <taxon>Streptophyta</taxon>
        <taxon>Embryophyta</taxon>
        <taxon>Tracheophyta</taxon>
        <taxon>Spermatophyta</taxon>
        <taxon>Pinopsida</taxon>
        <taxon>Pinidae</taxon>
        <taxon>Conifers II</taxon>
        <taxon>Cupressales</taxon>
        <taxon>Cupressaceae</taxon>
        <taxon>Taiwania</taxon>
    </lineage>
</organism>
<dbReference type="InterPro" id="IPR005630">
    <property type="entry name" value="Terpene_synthase_metal-bd"/>
</dbReference>
<dbReference type="Gene3D" id="1.10.600.10">
    <property type="entry name" value="Farnesyl Diphosphate Synthase"/>
    <property type="match status" value="1"/>
</dbReference>
<evidence type="ECO:0000259" key="7">
    <source>
        <dbReference type="Pfam" id="PF01397"/>
    </source>
</evidence>
<dbReference type="SFLD" id="SFLDG01014">
    <property type="entry name" value="Terpene_Cyclase_Like_1_N-term"/>
    <property type="match status" value="1"/>
</dbReference>
<dbReference type="SFLD" id="SFLDS00005">
    <property type="entry name" value="Isoprenoid_Synthase_Type_I"/>
    <property type="match status" value="1"/>
</dbReference>
<sequence length="871" mass="99545">MSIGTASAALFSFSSTMNSLSNGSLSCRVIAKLNGSKQRYTLQQPSFVGVGRRVFSKQADRSQWGKIVACSGEGTVSTIATDSYILLKREFPPAFWTEEMIDSIISSYDDQNAAEKEKRMQTLIVEIKAMFQSMGDGETNPSAYDTAWVARVPAVDGSNHPQFPQTLQWILQNQLSDGSWGEQLCFLTYDRILATLACVITLTLWHTGDAQVKKGIEFIKKNAERMEGEADNHRPSGFEIVFISMLNEAKILGLDLPYQLPFFMLINEMRETKLKKIPLNVVHSIPTTILYSLEGLQEIIDWDKIMKLQSKNGSFLGSPASTAAVFMRTGDQKCLDFLALVLNKFGDHAPCNYPFDLFQRIWAVDTVERLGIDRHFKKEIKETLDYVYMYWDERGIGWARDNAIGDIDDTAMGLRILRLHGYNVSSEALKTFRDANGEFFCFMGETQRGVTDMLNVHRCSQVAFPGEKIMEEAKLCTQRYLTNALESVGTFDKWALKKDLRGEVEYVLKYPWHRSLPRVEARSYIEQYGANDVWLGKSMYLLPCVSNPKYLELAKLDFNSVQCIQRKEIQELQRWWKASGLAKLDFYPHRLVEIYFAVAASMFEPEFALCRAVYTKVSIFVVILKYFLEAYATSGQDVTLFSEAVTRWDLSLVDVMPQEMKTCFLSLYKTINEIALQGSKRQGHDVLPYIRNLMEIQVASHIREAKWVQDKYVPSLNEYMENAKISMGLGTIVMASMIFTEDFLSSNALSKIGHGSKFIHLISLTGCLIYDSKTYEENKIRGKPCAIQCCLKDYPRISIEEALNHIYALMQNALLELNWDFTNSDMPKSYRKLFFNTARAMQFFFMEKDGFTLSHLEMQKHVKKCVFEPIL</sequence>
<dbReference type="SFLD" id="SFLDG01605">
    <property type="entry name" value="Terpene_Cyclase_Like_1_N-term"/>
    <property type="match status" value="1"/>
</dbReference>
<dbReference type="GO" id="GO:0000287">
    <property type="term" value="F:magnesium ion binding"/>
    <property type="evidence" value="ECO:0007669"/>
    <property type="project" value="InterPro"/>
</dbReference>
<dbReference type="EMBL" id="KT588483">
    <property type="protein sequence ID" value="AOG18229.1"/>
    <property type="molecule type" value="mRNA"/>
</dbReference>
<dbReference type="InterPro" id="IPR044814">
    <property type="entry name" value="Terpene_cyclase_plant_C1"/>
</dbReference>
<evidence type="ECO:0000313" key="9">
    <source>
        <dbReference type="EMBL" id="AOG18229.1"/>
    </source>
</evidence>
<dbReference type="SUPFAM" id="SSF48576">
    <property type="entry name" value="Terpenoid synthases"/>
    <property type="match status" value="1"/>
</dbReference>
<dbReference type="Gene3D" id="1.50.10.160">
    <property type="match status" value="1"/>
</dbReference>
<evidence type="ECO:0000256" key="2">
    <source>
        <dbReference type="ARBA" id="ARBA00001946"/>
    </source>
</evidence>
<comment type="cofactor">
    <cofactor evidence="2">
        <name>Mg(2+)</name>
        <dbReference type="ChEBI" id="CHEBI:18420"/>
    </cofactor>
</comment>
<dbReference type="InterPro" id="IPR001906">
    <property type="entry name" value="Terpene_synth_N"/>
</dbReference>
<dbReference type="Pfam" id="PF03936">
    <property type="entry name" value="Terpene_synth_C"/>
    <property type="match status" value="1"/>
</dbReference>
<dbReference type="GO" id="GO:0010597">
    <property type="term" value="P:green leaf volatile biosynthetic process"/>
    <property type="evidence" value="ECO:0007669"/>
    <property type="project" value="UniProtKB-ARBA"/>
</dbReference>
<dbReference type="SUPFAM" id="SSF48239">
    <property type="entry name" value="Terpenoid cyclases/Protein prenyltransferases"/>
    <property type="match status" value="2"/>
</dbReference>
<dbReference type="InterPro" id="IPR008930">
    <property type="entry name" value="Terpenoid_cyclase/PrenylTrfase"/>
</dbReference>
<dbReference type="FunFam" id="1.50.10.130:FF:000002">
    <property type="entry name" value="Ent-copalyl diphosphate synthase, chloroplastic"/>
    <property type="match status" value="1"/>
</dbReference>
<evidence type="ECO:0000256" key="6">
    <source>
        <dbReference type="ARBA" id="ARBA00038405"/>
    </source>
</evidence>
<feature type="domain" description="Terpene synthase metal-binding" evidence="8">
    <location>
        <begin position="581"/>
        <end position="813"/>
    </location>
</feature>
<gene>
    <name evidence="9" type="primary">CPS2</name>
</gene>
<comment type="similarity">
    <text evidence="6">Belongs to the terpene synthase family. Tpsa subfamily.</text>
</comment>
<keyword evidence="5" id="KW-0456">Lyase</keyword>
<reference evidence="9" key="1">
    <citation type="submission" date="2015-08" db="EMBL/GenBank/DDBJ databases">
        <title>Diterpenes synthases from Taiwania cryptomerioides.</title>
        <authorList>
            <person name="Chu F.-H."/>
            <person name="Ma L.-T."/>
            <person name="Lee Y.-R."/>
        </authorList>
    </citation>
    <scope>NUCLEOTIDE SEQUENCE</scope>
</reference>
<dbReference type="GO" id="GO:0010333">
    <property type="term" value="F:terpene synthase activity"/>
    <property type="evidence" value="ECO:0007669"/>
    <property type="project" value="InterPro"/>
</dbReference>
<dbReference type="InterPro" id="IPR008949">
    <property type="entry name" value="Isoprenoid_synthase_dom_sf"/>
</dbReference>
<name>A0A1D5AJD7_TAICR</name>
<keyword evidence="3" id="KW-0479">Metal-binding</keyword>
<evidence type="ECO:0000256" key="1">
    <source>
        <dbReference type="ARBA" id="ARBA00001936"/>
    </source>
</evidence>
<dbReference type="AlphaFoldDB" id="A0A1D5AJD7"/>
<protein>
    <submittedName>
        <fullName evidence="9">Copalyl pyrophosphate synthase-like protein</fullName>
    </submittedName>
</protein>
<comment type="cofactor">
    <cofactor evidence="1">
        <name>Mn(2+)</name>
        <dbReference type="ChEBI" id="CHEBI:29035"/>
    </cofactor>
</comment>
<dbReference type="InterPro" id="IPR034741">
    <property type="entry name" value="Terpene_cyclase-like_1_C"/>
</dbReference>
<dbReference type="PANTHER" id="PTHR31739">
    <property type="entry name" value="ENT-COPALYL DIPHOSPHATE SYNTHASE, CHLOROPLASTIC"/>
    <property type="match status" value="1"/>
</dbReference>
<evidence type="ECO:0000256" key="5">
    <source>
        <dbReference type="ARBA" id="ARBA00023239"/>
    </source>
</evidence>
<keyword evidence="4" id="KW-0460">Magnesium</keyword>
<dbReference type="InterPro" id="IPR036965">
    <property type="entry name" value="Terpene_synth_N_sf"/>
</dbReference>
<dbReference type="SFLD" id="SFLDG01019">
    <property type="entry name" value="Terpene_Cyclase_Like_1_C_Termi"/>
    <property type="match status" value="1"/>
</dbReference>
<feature type="domain" description="Terpene synthase N-terminal" evidence="7">
    <location>
        <begin position="301"/>
        <end position="508"/>
    </location>
</feature>
<dbReference type="Gene3D" id="1.50.10.130">
    <property type="entry name" value="Terpene synthase, N-terminal domain"/>
    <property type="match status" value="1"/>
</dbReference>
<proteinExistence type="evidence at transcript level"/>
<dbReference type="GO" id="GO:0016102">
    <property type="term" value="P:diterpenoid biosynthetic process"/>
    <property type="evidence" value="ECO:0007669"/>
    <property type="project" value="InterPro"/>
</dbReference>
<evidence type="ECO:0000256" key="4">
    <source>
        <dbReference type="ARBA" id="ARBA00022842"/>
    </source>
</evidence>
<dbReference type="Pfam" id="PF01397">
    <property type="entry name" value="Terpene_synth"/>
    <property type="match status" value="1"/>
</dbReference>
<evidence type="ECO:0000256" key="3">
    <source>
        <dbReference type="ARBA" id="ARBA00022723"/>
    </source>
</evidence>
<dbReference type="InterPro" id="IPR050148">
    <property type="entry name" value="Terpene_synthase-like"/>
</dbReference>
<evidence type="ECO:0000259" key="8">
    <source>
        <dbReference type="Pfam" id="PF03936"/>
    </source>
</evidence>
<accession>A0A1D5AJD7</accession>
<dbReference type="PANTHER" id="PTHR31739:SF4">
    <property type="entry name" value="ENT-COPALYL DIPHOSPHATE SYNTHASE, CHLOROPLASTIC"/>
    <property type="match status" value="1"/>
</dbReference>
<dbReference type="CDD" id="cd00684">
    <property type="entry name" value="Terpene_cyclase_plant_C1"/>
    <property type="match status" value="1"/>
</dbReference>